<protein>
    <submittedName>
        <fullName evidence="2">Rhs-family protein</fullName>
    </submittedName>
</protein>
<dbReference type="AlphaFoldDB" id="A0AAU8TU86"/>
<gene>
    <name evidence="2" type="ORF">VO64_5374</name>
</gene>
<dbReference type="Pfam" id="PF03527">
    <property type="entry name" value="RHS"/>
    <property type="match status" value="1"/>
</dbReference>
<dbReference type="KEGG" id="pfb:VO64_5374"/>
<sequence>MVHALRYGDGNLQNEARYQYDSLGRRTHKQVEIEGTLTTTQFLWQGLRLLQETCGGGQQLYIYEPDSYAPLARVDRTDGGKPSLYYFHTDQIGTPLEVTSAQGDLVWQARYKAWGDVERFEVQSVEQHLRFQGQYFDAETGLHYNTFRYYDPGVGRFTTQDPIGLLGGDNLYQYAVNPTGWVDPLGLSNNPISNTPLGETLAPVSARTGKTYQGQQIFKITGKTTIDGVKFKPGDYYYMDGMHKDHIETFSSKNASKGVFNLDGKYNAEKSARAAKRIGSGC</sequence>
<dbReference type="PANTHER" id="PTHR32305">
    <property type="match status" value="1"/>
</dbReference>
<dbReference type="Gene3D" id="2.180.10.10">
    <property type="entry name" value="RHS repeat-associated core"/>
    <property type="match status" value="1"/>
</dbReference>
<proteinExistence type="predicted"/>
<dbReference type="PANTHER" id="PTHR32305:SF15">
    <property type="entry name" value="PROTEIN RHSA-RELATED"/>
    <property type="match status" value="1"/>
</dbReference>
<dbReference type="InterPro" id="IPR050708">
    <property type="entry name" value="T6SS_VgrG/RHS"/>
</dbReference>
<evidence type="ECO:0000313" key="2">
    <source>
        <dbReference type="EMBL" id="AKA85920.1"/>
    </source>
</evidence>
<feature type="domain" description="RHS protein conserved region" evidence="1">
    <location>
        <begin position="85"/>
        <end position="117"/>
    </location>
</feature>
<dbReference type="PRINTS" id="PR00394">
    <property type="entry name" value="RHSPROTEIN"/>
</dbReference>
<dbReference type="Proteomes" id="UP000033099">
    <property type="component" value="Chromosome"/>
</dbReference>
<organism evidence="2 3">
    <name type="scientific">Pseudomonas synxantha</name>
    <dbReference type="NCBI Taxonomy" id="47883"/>
    <lineage>
        <taxon>Bacteria</taxon>
        <taxon>Pseudomonadati</taxon>
        <taxon>Pseudomonadota</taxon>
        <taxon>Gammaproteobacteria</taxon>
        <taxon>Pseudomonadales</taxon>
        <taxon>Pseudomonadaceae</taxon>
        <taxon>Pseudomonas</taxon>
    </lineage>
</organism>
<dbReference type="InterPro" id="IPR022385">
    <property type="entry name" value="Rhs_assc_core"/>
</dbReference>
<accession>A0AAU8TU86</accession>
<name>A0AAU8TU86_9PSED</name>
<dbReference type="InterPro" id="IPR001826">
    <property type="entry name" value="RHS"/>
</dbReference>
<evidence type="ECO:0000313" key="3">
    <source>
        <dbReference type="Proteomes" id="UP000033099"/>
    </source>
</evidence>
<dbReference type="EMBL" id="CP011117">
    <property type="protein sequence ID" value="AKA85920.1"/>
    <property type="molecule type" value="Genomic_DNA"/>
</dbReference>
<reference evidence="2 3" key="1">
    <citation type="journal article" date="2015" name="Genome Announc.">
        <title>Complete Genome Sequence of Biocontrol Strain Pseudomonas fluorescens LBUM223.</title>
        <authorList>
            <person name="Roquigny R."/>
            <person name="Arseneault T."/>
            <person name="Gadkar V.J."/>
            <person name="Novinscak A."/>
            <person name="Joly D.L."/>
            <person name="Filion M."/>
        </authorList>
    </citation>
    <scope>NUCLEOTIDE SEQUENCE [LARGE SCALE GENOMIC DNA]</scope>
    <source>
        <strain evidence="2 3">LBUM223</strain>
    </source>
</reference>
<evidence type="ECO:0000259" key="1">
    <source>
        <dbReference type="Pfam" id="PF03527"/>
    </source>
</evidence>
<dbReference type="NCBIfam" id="TIGR03696">
    <property type="entry name" value="Rhs_assc_core"/>
    <property type="match status" value="1"/>
</dbReference>